<name>A0A6N3E067_9FIRM</name>
<keyword evidence="2 3" id="KW-0808">Transferase</keyword>
<dbReference type="InterPro" id="IPR007213">
    <property type="entry name" value="Ppm1/Ppm2/Tcmp"/>
</dbReference>
<dbReference type="PANTHER" id="PTHR43619">
    <property type="entry name" value="S-ADENOSYL-L-METHIONINE-DEPENDENT METHYLTRANSFERASE YKTD-RELATED"/>
    <property type="match status" value="1"/>
</dbReference>
<dbReference type="Gene3D" id="3.40.50.150">
    <property type="entry name" value="Vaccinia Virus protein VP39"/>
    <property type="match status" value="1"/>
</dbReference>
<dbReference type="GO" id="GO:0008168">
    <property type="term" value="F:methyltransferase activity"/>
    <property type="evidence" value="ECO:0007669"/>
    <property type="project" value="UniProtKB-KW"/>
</dbReference>
<organism evidence="3">
    <name type="scientific">Veillonella ratti</name>
    <dbReference type="NCBI Taxonomy" id="103892"/>
    <lineage>
        <taxon>Bacteria</taxon>
        <taxon>Bacillati</taxon>
        <taxon>Bacillota</taxon>
        <taxon>Negativicutes</taxon>
        <taxon>Veillonellales</taxon>
        <taxon>Veillonellaceae</taxon>
        <taxon>Veillonella</taxon>
    </lineage>
</organism>
<evidence type="ECO:0000256" key="2">
    <source>
        <dbReference type="ARBA" id="ARBA00022679"/>
    </source>
</evidence>
<proteinExistence type="predicted"/>
<accession>A0A6N3E067</accession>
<dbReference type="Pfam" id="PF04072">
    <property type="entry name" value="LCM"/>
    <property type="match status" value="1"/>
</dbReference>
<keyword evidence="1 3" id="KW-0489">Methyltransferase</keyword>
<dbReference type="SUPFAM" id="SSF53335">
    <property type="entry name" value="S-adenosyl-L-methionine-dependent methyltransferases"/>
    <property type="match status" value="1"/>
</dbReference>
<sequence length="276" mass="31645">MGRITIEKNTVQETLIIPLYARKLGNELFPHILLDPYADDVIRHLNYDFSTLDKKKGSFVWKFGALEGILRSKAILYEMQDYLSSHPDAAVVNMGCGLDQTPRLGDNGRMNLYNIDRKDIISIRNSLLPPIGREINIAADLNDDTWTQYIDVFQGVFLFAAGVFMYLREKEVHQLILRLKGAFSHGCLVFDTIGSFGIKVLMKRTLKTLGIHGIKGMFYCNNPLHDLRLDDDIKVSVRKYLTGYVDLKKEGISPLLRGMAYLFDWVFRMNICQITW</sequence>
<gene>
    <name evidence="3" type="ORF">VRLFYP33_01754</name>
</gene>
<dbReference type="EMBL" id="CACRUX010000063">
    <property type="protein sequence ID" value="VYU32979.1"/>
    <property type="molecule type" value="Genomic_DNA"/>
</dbReference>
<evidence type="ECO:0000256" key="1">
    <source>
        <dbReference type="ARBA" id="ARBA00022603"/>
    </source>
</evidence>
<dbReference type="InterPro" id="IPR029063">
    <property type="entry name" value="SAM-dependent_MTases_sf"/>
</dbReference>
<dbReference type="GO" id="GO:0032259">
    <property type="term" value="P:methylation"/>
    <property type="evidence" value="ECO:0007669"/>
    <property type="project" value="UniProtKB-KW"/>
</dbReference>
<dbReference type="RefSeq" id="WP_156705312.1">
    <property type="nucleotide sequence ID" value="NZ_CACRUX010000063.1"/>
</dbReference>
<dbReference type="AlphaFoldDB" id="A0A6N3E067"/>
<protein>
    <submittedName>
        <fullName evidence="3">Leucine carboxyl methyltransferase</fullName>
    </submittedName>
</protein>
<dbReference type="PANTHER" id="PTHR43619:SF2">
    <property type="entry name" value="S-ADENOSYL-L-METHIONINE-DEPENDENT METHYLTRANSFERASES SUPERFAMILY PROTEIN"/>
    <property type="match status" value="1"/>
</dbReference>
<evidence type="ECO:0000313" key="3">
    <source>
        <dbReference type="EMBL" id="VYU32979.1"/>
    </source>
</evidence>
<reference evidence="3" key="1">
    <citation type="submission" date="2019-11" db="EMBL/GenBank/DDBJ databases">
        <authorList>
            <person name="Feng L."/>
        </authorList>
    </citation>
    <scope>NUCLEOTIDE SEQUENCE</scope>
    <source>
        <strain evidence="3">VrattiLFYP33</strain>
    </source>
</reference>